<keyword evidence="1 4" id="KW-0732">Signal</keyword>
<dbReference type="Proteomes" id="UP001360560">
    <property type="component" value="Unassembled WGS sequence"/>
</dbReference>
<evidence type="ECO:0000256" key="1">
    <source>
        <dbReference type="ARBA" id="ARBA00022729"/>
    </source>
</evidence>
<evidence type="ECO:0000313" key="5">
    <source>
        <dbReference type="EMBL" id="GMM38107.1"/>
    </source>
</evidence>
<dbReference type="InterPro" id="IPR025928">
    <property type="entry name" value="Flocculin_t3_rpt"/>
</dbReference>
<sequence length="342" mass="35636">MLFLSALSSLLLLAAPALAYTGCTNLESSCLTAGTDFTVFDDYNKADQIKKELYNFTEGWANLAHEPPNCMGYLLAYLHIPAQDSYTFTLSSSYKGVMYLGTENVYECGANFSDLDPMVSKSGATPLLESTGSVETITLELSEGYYPFQYWFLNPSNTLSNITGHIVNSAGKDMITGGFYIPSSKEETCEVSSSSSSSSSSSVSSASSTTTLSSTASPTTLVISTTGFSNSSVVPGETVSGSLLVSVVTATTDTTELVTITSCGTETCYPVITSTVKEVVTEYTTYCPLTAATSTVSNSSSSFSSSTAASVSVHTGGAIANKSIGAGMIAGVIGTLVLMFSL</sequence>
<dbReference type="Pfam" id="PF13928">
    <property type="entry name" value="Flocculin_t3"/>
    <property type="match status" value="1"/>
</dbReference>
<comment type="caution">
    <text evidence="5">The sequence shown here is derived from an EMBL/GenBank/DDBJ whole genome shotgun (WGS) entry which is preliminary data.</text>
</comment>
<keyword evidence="2" id="KW-0325">Glycoprotein</keyword>
<name>A0AAV5QUN3_9ASCO</name>
<feature type="chain" id="PRO_5043540233" evidence="4">
    <location>
        <begin position="20"/>
        <end position="342"/>
    </location>
</feature>
<gene>
    <name evidence="5" type="ORF">DASC09_054320</name>
</gene>
<feature type="signal peptide" evidence="4">
    <location>
        <begin position="1"/>
        <end position="19"/>
    </location>
</feature>
<reference evidence="5 6" key="1">
    <citation type="journal article" date="2023" name="Elife">
        <title>Identification of key yeast species and microbe-microbe interactions impacting larval growth of Drosophila in the wild.</title>
        <authorList>
            <person name="Mure A."/>
            <person name="Sugiura Y."/>
            <person name="Maeda R."/>
            <person name="Honda K."/>
            <person name="Sakurai N."/>
            <person name="Takahashi Y."/>
            <person name="Watada M."/>
            <person name="Katoh T."/>
            <person name="Gotoh A."/>
            <person name="Gotoh Y."/>
            <person name="Taniguchi I."/>
            <person name="Nakamura K."/>
            <person name="Hayashi T."/>
            <person name="Katayama T."/>
            <person name="Uemura T."/>
            <person name="Hattori Y."/>
        </authorList>
    </citation>
    <scope>NUCLEOTIDE SEQUENCE [LARGE SCALE GENOMIC DNA]</scope>
    <source>
        <strain evidence="5 6">SC-9</strain>
    </source>
</reference>
<keyword evidence="6" id="KW-1185">Reference proteome</keyword>
<evidence type="ECO:0000313" key="6">
    <source>
        <dbReference type="Proteomes" id="UP001360560"/>
    </source>
</evidence>
<organism evidence="5 6">
    <name type="scientific">Saccharomycopsis crataegensis</name>
    <dbReference type="NCBI Taxonomy" id="43959"/>
    <lineage>
        <taxon>Eukaryota</taxon>
        <taxon>Fungi</taxon>
        <taxon>Dikarya</taxon>
        <taxon>Ascomycota</taxon>
        <taxon>Saccharomycotina</taxon>
        <taxon>Saccharomycetes</taxon>
        <taxon>Saccharomycopsidaceae</taxon>
        <taxon>Saccharomycopsis</taxon>
    </lineage>
</organism>
<protein>
    <submittedName>
        <fullName evidence="5">Uncharacterized protein</fullName>
    </submittedName>
</protein>
<dbReference type="GeneID" id="90076082"/>
<proteinExistence type="predicted"/>
<dbReference type="RefSeq" id="XP_064855103.1">
    <property type="nucleotide sequence ID" value="XM_064999031.1"/>
</dbReference>
<evidence type="ECO:0000256" key="4">
    <source>
        <dbReference type="SAM" id="SignalP"/>
    </source>
</evidence>
<evidence type="ECO:0000256" key="3">
    <source>
        <dbReference type="SAM" id="MobiDB-lite"/>
    </source>
</evidence>
<evidence type="ECO:0000256" key="2">
    <source>
        <dbReference type="ARBA" id="ARBA00023180"/>
    </source>
</evidence>
<dbReference type="AlphaFoldDB" id="A0AAV5QUN3"/>
<dbReference type="EMBL" id="BTFZ01000013">
    <property type="protein sequence ID" value="GMM38107.1"/>
    <property type="molecule type" value="Genomic_DNA"/>
</dbReference>
<feature type="region of interest" description="Disordered" evidence="3">
    <location>
        <begin position="191"/>
        <end position="213"/>
    </location>
</feature>
<accession>A0AAV5QUN3</accession>